<comment type="caution">
    <text evidence="1">The sequence shown here is derived from an EMBL/GenBank/DDBJ whole genome shotgun (WGS) entry which is preliminary data.</text>
</comment>
<organism evidence="1 2">
    <name type="scientific">Tanacetum coccineum</name>
    <dbReference type="NCBI Taxonomy" id="301880"/>
    <lineage>
        <taxon>Eukaryota</taxon>
        <taxon>Viridiplantae</taxon>
        <taxon>Streptophyta</taxon>
        <taxon>Embryophyta</taxon>
        <taxon>Tracheophyta</taxon>
        <taxon>Spermatophyta</taxon>
        <taxon>Magnoliopsida</taxon>
        <taxon>eudicotyledons</taxon>
        <taxon>Gunneridae</taxon>
        <taxon>Pentapetalae</taxon>
        <taxon>asterids</taxon>
        <taxon>campanulids</taxon>
        <taxon>Asterales</taxon>
        <taxon>Asteraceae</taxon>
        <taxon>Asteroideae</taxon>
        <taxon>Anthemideae</taxon>
        <taxon>Anthemidinae</taxon>
        <taxon>Tanacetum</taxon>
    </lineage>
</organism>
<dbReference type="EMBL" id="BQNB010017905">
    <property type="protein sequence ID" value="GJT68507.1"/>
    <property type="molecule type" value="Genomic_DNA"/>
</dbReference>
<sequence length="130" mass="14345">MENTAGHKGGLWFVATLDDEIGCDPERDVGYGITDTWDVMLVGMPGAPVTDETELGRRSLMSGRLNMLFRDRRAHARTALLMEREARLSREAWGRSMDVSGIAHSEVRALSTTVLAQQTEIATLRAADRA</sequence>
<dbReference type="Proteomes" id="UP001151760">
    <property type="component" value="Unassembled WGS sequence"/>
</dbReference>
<name>A0ABQ5FYV1_9ASTR</name>
<evidence type="ECO:0000313" key="1">
    <source>
        <dbReference type="EMBL" id="GJT68507.1"/>
    </source>
</evidence>
<gene>
    <name evidence="1" type="ORF">Tco_1019987</name>
</gene>
<accession>A0ABQ5FYV1</accession>
<evidence type="ECO:0000313" key="2">
    <source>
        <dbReference type="Proteomes" id="UP001151760"/>
    </source>
</evidence>
<proteinExistence type="predicted"/>
<keyword evidence="2" id="KW-1185">Reference proteome</keyword>
<reference evidence="1" key="2">
    <citation type="submission" date="2022-01" db="EMBL/GenBank/DDBJ databases">
        <authorList>
            <person name="Yamashiro T."/>
            <person name="Shiraishi A."/>
            <person name="Satake H."/>
            <person name="Nakayama K."/>
        </authorList>
    </citation>
    <scope>NUCLEOTIDE SEQUENCE</scope>
</reference>
<reference evidence="1" key="1">
    <citation type="journal article" date="2022" name="Int. J. Mol. Sci.">
        <title>Draft Genome of Tanacetum Coccineum: Genomic Comparison of Closely Related Tanacetum-Family Plants.</title>
        <authorList>
            <person name="Yamashiro T."/>
            <person name="Shiraishi A."/>
            <person name="Nakayama K."/>
            <person name="Satake H."/>
        </authorList>
    </citation>
    <scope>NUCLEOTIDE SEQUENCE</scope>
</reference>
<protein>
    <submittedName>
        <fullName evidence="1">Uncharacterized protein</fullName>
    </submittedName>
</protein>